<feature type="domain" description="YjeF N-terminal" evidence="11">
    <location>
        <begin position="11"/>
        <end position="213"/>
    </location>
</feature>
<keyword evidence="5 10" id="KW-0547">Nucleotide-binding</keyword>
<dbReference type="EC" id="5.1.99.6" evidence="3 10"/>
<evidence type="ECO:0000313" key="13">
    <source>
        <dbReference type="Proteomes" id="UP001220670"/>
    </source>
</evidence>
<feature type="binding site" evidence="10">
    <location>
        <begin position="127"/>
        <end position="133"/>
    </location>
    <ligand>
        <name>(6S)-NADPHX</name>
        <dbReference type="ChEBI" id="CHEBI:64076"/>
    </ligand>
</feature>
<evidence type="ECO:0000256" key="5">
    <source>
        <dbReference type="ARBA" id="ARBA00022741"/>
    </source>
</evidence>
<comment type="cofactor">
    <cofactor evidence="10">
        <name>K(+)</name>
        <dbReference type="ChEBI" id="CHEBI:29103"/>
    </cofactor>
    <text evidence="10">Binds 1 potassium ion per subunit.</text>
</comment>
<dbReference type="AlphaFoldDB" id="A0AAJ1HS20"/>
<comment type="similarity">
    <text evidence="10">Belongs to the NnrE/AIBP family.</text>
</comment>
<keyword evidence="4 10" id="KW-0479">Metal-binding</keyword>
<dbReference type="InterPro" id="IPR004443">
    <property type="entry name" value="YjeF_N_dom"/>
</dbReference>
<keyword evidence="7 10" id="KW-0630">Potassium</keyword>
<feature type="binding site" evidence="10">
    <location>
        <begin position="60"/>
        <end position="64"/>
    </location>
    <ligand>
        <name>(6S)-NADPHX</name>
        <dbReference type="ChEBI" id="CHEBI:64076"/>
    </ligand>
</feature>
<evidence type="ECO:0000259" key="11">
    <source>
        <dbReference type="PROSITE" id="PS51385"/>
    </source>
</evidence>
<dbReference type="PANTHER" id="PTHR13232:SF10">
    <property type="entry name" value="NAD(P)H-HYDRATE EPIMERASE"/>
    <property type="match status" value="1"/>
</dbReference>
<feature type="binding site" evidence="10">
    <location>
        <position position="138"/>
    </location>
    <ligand>
        <name>(6S)-NADPHX</name>
        <dbReference type="ChEBI" id="CHEBI:64076"/>
    </ligand>
</feature>
<evidence type="ECO:0000256" key="2">
    <source>
        <dbReference type="ARBA" id="ARBA00000909"/>
    </source>
</evidence>
<evidence type="ECO:0000313" key="12">
    <source>
        <dbReference type="EMBL" id="MDC2829621.1"/>
    </source>
</evidence>
<keyword evidence="8 10" id="KW-0520">NAD</keyword>
<comment type="function">
    <text evidence="10">Catalyzes the epimerization of the S- and R-forms of NAD(P)HX, a damaged form of NAD(P)H that is a result of enzymatic or heat-dependent hydration. This is a prerequisite for the S-specific NAD(P)H-hydrate dehydratase to allow the repair of both epimers of NAD(P)HX.</text>
</comment>
<evidence type="ECO:0000256" key="4">
    <source>
        <dbReference type="ARBA" id="ARBA00022723"/>
    </source>
</evidence>
<evidence type="ECO:0000256" key="9">
    <source>
        <dbReference type="ARBA" id="ARBA00023235"/>
    </source>
</evidence>
<dbReference type="GO" id="GO:0046872">
    <property type="term" value="F:metal ion binding"/>
    <property type="evidence" value="ECO:0007669"/>
    <property type="project" value="UniProtKB-KW"/>
</dbReference>
<dbReference type="RefSeq" id="WP_272225815.1">
    <property type="nucleotide sequence ID" value="NZ_JAQONE010000021.1"/>
</dbReference>
<dbReference type="Pfam" id="PF03853">
    <property type="entry name" value="YjeF_N"/>
    <property type="match status" value="1"/>
</dbReference>
<dbReference type="GO" id="GO:0000166">
    <property type="term" value="F:nucleotide binding"/>
    <property type="evidence" value="ECO:0007669"/>
    <property type="project" value="UniProtKB-KW"/>
</dbReference>
<feature type="binding site" evidence="10">
    <location>
        <position position="159"/>
    </location>
    <ligand>
        <name>K(+)</name>
        <dbReference type="ChEBI" id="CHEBI:29103"/>
    </ligand>
</feature>
<dbReference type="PANTHER" id="PTHR13232">
    <property type="entry name" value="NAD(P)H-HYDRATE EPIMERASE"/>
    <property type="match status" value="1"/>
</dbReference>
<dbReference type="Proteomes" id="UP001220670">
    <property type="component" value="Unassembled WGS sequence"/>
</dbReference>
<keyword evidence="6 10" id="KW-0521">NADP</keyword>
<dbReference type="InterPro" id="IPR032976">
    <property type="entry name" value="YJEFN_prot_NAXE-like"/>
</dbReference>
<comment type="caution">
    <text evidence="12">The sequence shown here is derived from an EMBL/GenBank/DDBJ whole genome shotgun (WGS) entry which is preliminary data.</text>
</comment>
<proteinExistence type="inferred from homology"/>
<comment type="catalytic activity">
    <reaction evidence="1 10">
        <text>(6R)-NADHX = (6S)-NADHX</text>
        <dbReference type="Rhea" id="RHEA:32215"/>
        <dbReference type="ChEBI" id="CHEBI:64074"/>
        <dbReference type="ChEBI" id="CHEBI:64075"/>
        <dbReference type="EC" id="5.1.99.6"/>
    </reaction>
</comment>
<comment type="catalytic activity">
    <reaction evidence="2 10">
        <text>(6R)-NADPHX = (6S)-NADPHX</text>
        <dbReference type="Rhea" id="RHEA:32227"/>
        <dbReference type="ChEBI" id="CHEBI:64076"/>
        <dbReference type="ChEBI" id="CHEBI:64077"/>
        <dbReference type="EC" id="5.1.99.6"/>
    </reaction>
</comment>
<evidence type="ECO:0000256" key="3">
    <source>
        <dbReference type="ARBA" id="ARBA00012228"/>
    </source>
</evidence>
<dbReference type="HAMAP" id="MF_01966">
    <property type="entry name" value="NADHX_epimerase"/>
    <property type="match status" value="1"/>
</dbReference>
<dbReference type="InterPro" id="IPR036652">
    <property type="entry name" value="YjeF_N_dom_sf"/>
</dbReference>
<organism evidence="12 13">
    <name type="scientific">Limosilactobacillus mucosae</name>
    <name type="common">Lactobacillus mucosae</name>
    <dbReference type="NCBI Taxonomy" id="97478"/>
    <lineage>
        <taxon>Bacteria</taxon>
        <taxon>Bacillati</taxon>
        <taxon>Bacillota</taxon>
        <taxon>Bacilli</taxon>
        <taxon>Lactobacillales</taxon>
        <taxon>Lactobacillaceae</taxon>
        <taxon>Limosilactobacillus</taxon>
    </lineage>
</organism>
<protein>
    <recommendedName>
        <fullName evidence="3 10">NAD(P)H-hydrate epimerase</fullName>
        <ecNumber evidence="3 10">5.1.99.6</ecNumber>
    </recommendedName>
    <alternativeName>
        <fullName evidence="10">NAD(P)HX epimerase</fullName>
    </alternativeName>
</protein>
<accession>A0AAJ1HS20</accession>
<dbReference type="PROSITE" id="PS51385">
    <property type="entry name" value="YJEF_N"/>
    <property type="match status" value="1"/>
</dbReference>
<gene>
    <name evidence="10" type="primary">nnrE</name>
    <name evidence="12" type="ORF">PO250_04790</name>
</gene>
<dbReference type="Gene3D" id="3.40.50.10260">
    <property type="entry name" value="YjeF N-terminal domain"/>
    <property type="match status" value="1"/>
</dbReference>
<feature type="binding site" evidence="10">
    <location>
        <position position="123"/>
    </location>
    <ligand>
        <name>K(+)</name>
        <dbReference type="ChEBI" id="CHEBI:29103"/>
    </ligand>
</feature>
<evidence type="ECO:0000256" key="7">
    <source>
        <dbReference type="ARBA" id="ARBA00022958"/>
    </source>
</evidence>
<feature type="binding site" evidence="10">
    <location>
        <position position="61"/>
    </location>
    <ligand>
        <name>K(+)</name>
        <dbReference type="ChEBI" id="CHEBI:29103"/>
    </ligand>
</feature>
<feature type="binding site" evidence="10">
    <location>
        <position position="156"/>
    </location>
    <ligand>
        <name>(6S)-NADPHX</name>
        <dbReference type="ChEBI" id="CHEBI:64076"/>
    </ligand>
</feature>
<evidence type="ECO:0000256" key="10">
    <source>
        <dbReference type="HAMAP-Rule" id="MF_01966"/>
    </source>
</evidence>
<dbReference type="GO" id="GO:0052856">
    <property type="term" value="F:NAD(P)HX epimerase activity"/>
    <property type="evidence" value="ECO:0007669"/>
    <property type="project" value="UniProtKB-UniRule"/>
</dbReference>
<evidence type="ECO:0000256" key="8">
    <source>
        <dbReference type="ARBA" id="ARBA00023027"/>
    </source>
</evidence>
<sequence>MEKPIVTAAQMKRCDTYTIKQIGIPSLVLMERAALAVRDEILNALPIYLKHVVVVAGSGNNGGDGLAVARMLKIAGANVTILNVGNPDHASKEHQVQDHICQYYHIPETNDPSVLNDATLIVDAIFGIGIDRPVAGHYVDVINAINDSKAAKVAVDMPSGINTDTGEIMGTAVKADLTVTFAFNKLGLTKNEGQQYAGRVIIADDMGTYWIDEHESHSDQK</sequence>
<keyword evidence="9 10" id="KW-0413">Isomerase</keyword>
<reference evidence="12" key="1">
    <citation type="submission" date="2023-01" db="EMBL/GenBank/DDBJ databases">
        <title>Genome analysis of 13 Lactobacillus isolated from gut of wild boar.</title>
        <authorList>
            <person name="Papp P."/>
            <person name="Libisch B."/>
            <person name="Nagy T."/>
            <person name="Olasz F."/>
        </authorList>
    </citation>
    <scope>NUCLEOTIDE SEQUENCE</scope>
    <source>
        <strain evidence="12">F146</strain>
    </source>
</reference>
<evidence type="ECO:0000256" key="6">
    <source>
        <dbReference type="ARBA" id="ARBA00022857"/>
    </source>
</evidence>
<evidence type="ECO:0000256" key="1">
    <source>
        <dbReference type="ARBA" id="ARBA00000013"/>
    </source>
</evidence>
<dbReference type="NCBIfam" id="TIGR00197">
    <property type="entry name" value="yjeF_nterm"/>
    <property type="match status" value="1"/>
</dbReference>
<name>A0AAJ1HS20_LIMMU</name>
<dbReference type="EMBL" id="JAQONE010000021">
    <property type="protein sequence ID" value="MDC2829621.1"/>
    <property type="molecule type" value="Genomic_DNA"/>
</dbReference>
<dbReference type="SUPFAM" id="SSF64153">
    <property type="entry name" value="YjeF N-terminal domain-like"/>
    <property type="match status" value="1"/>
</dbReference>